<dbReference type="AlphaFoldDB" id="A0A9J6QV13"/>
<comment type="function">
    <text evidence="2 3">Might take part in the signal recognition particle (SRP) pathway. This is inferred from the conservation of its genetic proximity to ftsY/ffh. May be a regulatory protein.</text>
</comment>
<dbReference type="EMBL" id="JAOSHN010000004">
    <property type="protein sequence ID" value="MCU7378871.1"/>
    <property type="molecule type" value="Genomic_DNA"/>
</dbReference>
<comment type="similarity">
    <text evidence="1 3">Belongs to the UPF0122 family.</text>
</comment>
<dbReference type="InterPro" id="IPR036388">
    <property type="entry name" value="WH-like_DNA-bd_sf"/>
</dbReference>
<organism evidence="5 6">
    <name type="scientific">Hominibacterium faecale</name>
    <dbReference type="NCBI Taxonomy" id="2839743"/>
    <lineage>
        <taxon>Bacteria</taxon>
        <taxon>Bacillati</taxon>
        <taxon>Bacillota</taxon>
        <taxon>Clostridia</taxon>
        <taxon>Peptostreptococcales</taxon>
        <taxon>Anaerovoracaceae</taxon>
        <taxon>Hominibacterium</taxon>
    </lineage>
</organism>
<evidence type="ECO:0000256" key="2">
    <source>
        <dbReference type="ARBA" id="ARBA00024764"/>
    </source>
</evidence>
<evidence type="ECO:0000313" key="6">
    <source>
        <dbReference type="Proteomes" id="UP001065549"/>
    </source>
</evidence>
<dbReference type="GO" id="GO:0003677">
    <property type="term" value="F:DNA binding"/>
    <property type="evidence" value="ECO:0007669"/>
    <property type="project" value="UniProtKB-KW"/>
</dbReference>
<keyword evidence="5" id="KW-0238">DNA-binding</keyword>
<dbReference type="PANTHER" id="PTHR40083:SF1">
    <property type="entry name" value="UPF0122 PROTEIN YLXM"/>
    <property type="match status" value="1"/>
</dbReference>
<evidence type="ECO:0000256" key="3">
    <source>
        <dbReference type="HAMAP-Rule" id="MF_00245"/>
    </source>
</evidence>
<evidence type="ECO:0000256" key="1">
    <source>
        <dbReference type="ARBA" id="ARBA00008720"/>
    </source>
</evidence>
<accession>A0A9J6QV13</accession>
<proteinExistence type="inferred from homology"/>
<sequence>MKLDEITQISLLHDFYGQLLTKRQQEVMELYHEENLSLSEIAQEFSISRQGVHDALKNAEKALLDYEQKLRLVEKFQKSRQAIHQIDGIIDEMVAESRDEQLTGRLRSIKTIIDELDQ</sequence>
<dbReference type="InterPro" id="IPR007394">
    <property type="entry name" value="UPF0122"/>
</dbReference>
<dbReference type="Pfam" id="PF04297">
    <property type="entry name" value="UPF0122"/>
    <property type="match status" value="1"/>
</dbReference>
<feature type="coiled-coil region" evidence="4">
    <location>
        <begin position="49"/>
        <end position="76"/>
    </location>
</feature>
<keyword evidence="4" id="KW-0175">Coiled coil</keyword>
<dbReference type="RefSeq" id="WP_227754728.1">
    <property type="nucleotide sequence ID" value="NZ_JAJAGH010000001.1"/>
</dbReference>
<dbReference type="NCBIfam" id="NF045758">
    <property type="entry name" value="YlxM"/>
    <property type="match status" value="1"/>
</dbReference>
<dbReference type="HAMAP" id="MF_00245">
    <property type="entry name" value="UPF0122"/>
    <property type="match status" value="1"/>
</dbReference>
<dbReference type="InterPro" id="IPR013324">
    <property type="entry name" value="RNA_pol_sigma_r3/r4-like"/>
</dbReference>
<dbReference type="PANTHER" id="PTHR40083">
    <property type="entry name" value="UPF0122 PROTEIN CBO2450/CLC_2298"/>
    <property type="match status" value="1"/>
</dbReference>
<evidence type="ECO:0000256" key="4">
    <source>
        <dbReference type="SAM" id="Coils"/>
    </source>
</evidence>
<keyword evidence="6" id="KW-1185">Reference proteome</keyword>
<protein>
    <recommendedName>
        <fullName evidence="3">UPF0122 protein OBO34_10945</fullName>
    </recommendedName>
</protein>
<evidence type="ECO:0000313" key="5">
    <source>
        <dbReference type="EMBL" id="MCU7378871.1"/>
    </source>
</evidence>
<dbReference type="SUPFAM" id="SSF88659">
    <property type="entry name" value="Sigma3 and sigma4 domains of RNA polymerase sigma factors"/>
    <property type="match status" value="1"/>
</dbReference>
<dbReference type="InterPro" id="IPR054831">
    <property type="entry name" value="UPF0122_fam_protein"/>
</dbReference>
<name>A0A9J6QV13_9FIRM</name>
<reference evidence="5" key="1">
    <citation type="submission" date="2022-09" db="EMBL/GenBank/DDBJ databases">
        <title>Culturomic study of gut microbiota in children with autism spectrum disorder.</title>
        <authorList>
            <person name="Efimov B.A."/>
            <person name="Chaplin A.V."/>
            <person name="Sokolova S.R."/>
            <person name="Pikina A.P."/>
            <person name="Korzhanova M."/>
            <person name="Belova V."/>
            <person name="Korostin D."/>
        </authorList>
    </citation>
    <scope>NUCLEOTIDE SEQUENCE</scope>
    <source>
        <strain evidence="5">ASD5510</strain>
    </source>
</reference>
<dbReference type="Proteomes" id="UP001065549">
    <property type="component" value="Unassembled WGS sequence"/>
</dbReference>
<gene>
    <name evidence="5" type="ORF">OBO34_10945</name>
</gene>
<dbReference type="Gene3D" id="1.10.10.10">
    <property type="entry name" value="Winged helix-like DNA-binding domain superfamily/Winged helix DNA-binding domain"/>
    <property type="match status" value="1"/>
</dbReference>
<comment type="caution">
    <text evidence="5">The sequence shown here is derived from an EMBL/GenBank/DDBJ whole genome shotgun (WGS) entry which is preliminary data.</text>
</comment>